<dbReference type="PROSITE" id="PS00455">
    <property type="entry name" value="AMP_BINDING"/>
    <property type="match status" value="2"/>
</dbReference>
<evidence type="ECO:0000256" key="5">
    <source>
        <dbReference type="ARBA" id="ARBA00022737"/>
    </source>
</evidence>
<dbReference type="Gene3D" id="1.10.1200.10">
    <property type="entry name" value="ACP-like"/>
    <property type="match status" value="2"/>
</dbReference>
<evidence type="ECO:0000256" key="2">
    <source>
        <dbReference type="ARBA" id="ARBA00006432"/>
    </source>
</evidence>
<dbReference type="GO" id="GO:0031177">
    <property type="term" value="F:phosphopantetheine binding"/>
    <property type="evidence" value="ECO:0007669"/>
    <property type="project" value="InterPro"/>
</dbReference>
<dbReference type="GO" id="GO:0072330">
    <property type="term" value="P:monocarboxylic acid biosynthetic process"/>
    <property type="evidence" value="ECO:0007669"/>
    <property type="project" value="UniProtKB-ARBA"/>
</dbReference>
<evidence type="ECO:0000259" key="6">
    <source>
        <dbReference type="PROSITE" id="PS50075"/>
    </source>
</evidence>
<dbReference type="Gene3D" id="3.30.559.30">
    <property type="entry name" value="Nonribosomal peptide synthetase, condensation domain"/>
    <property type="match status" value="3"/>
</dbReference>
<dbReference type="PROSITE" id="PS00012">
    <property type="entry name" value="PHOSPHOPANTETHEINE"/>
    <property type="match status" value="2"/>
</dbReference>
<dbReference type="FunFam" id="3.40.50.980:FF:000002">
    <property type="entry name" value="Enterobactin synthetase component F"/>
    <property type="match status" value="1"/>
</dbReference>
<dbReference type="InterPro" id="IPR020845">
    <property type="entry name" value="AMP-binding_CS"/>
</dbReference>
<dbReference type="Gene3D" id="2.30.38.10">
    <property type="entry name" value="Luciferase, Domain 3"/>
    <property type="match status" value="2"/>
</dbReference>
<reference evidence="8" key="1">
    <citation type="submission" date="2017-05" db="EMBL/GenBank/DDBJ databases">
        <title>Complete and WGS of Bordetella genogroups.</title>
        <authorList>
            <person name="Spilker T."/>
            <person name="Lipuma J."/>
        </authorList>
    </citation>
    <scope>NUCLEOTIDE SEQUENCE [LARGE SCALE GENOMIC DNA]</scope>
    <source>
        <strain evidence="8">AU8856</strain>
    </source>
</reference>
<dbReference type="FunFam" id="3.30.300.30:FF:000010">
    <property type="entry name" value="Enterobactin synthetase component F"/>
    <property type="match status" value="2"/>
</dbReference>
<proteinExistence type="inferred from homology"/>
<sequence length="2650" mass="285068">MTDSRLDLLRALLADDEDDGERAAGAASVDAMPRAVLDTEGWAGVSPAQRQLWFLHRYAPSSTAYNLPRAFLLRGPLDADALRRGFDALVRRHAILRTRFGEIDGVPMQRVDPHGRCELAWHDLSGLAPADRELAREARLAALAGHVFDLEADFPLVATLMRLDADTHVLAWCLHHIASDAWSNPVFARDLAQAYRQALAREGEVALPALARQYVDFAAWQEERAARGAWAQSIDYWDRHLGTDAPALVLPTDRTRPADIGFAGASHYFEVPPDLARALRAHCAALRCTPFVVLFAAWQVLLSRYAGQESFTIGVPSSGRSLPMSQELVGFFVQTQVFKADIDAAQTLEQVCRRVRDLARGAMDHADLPLELLLERRHLAREPGRHPLFQVMFGVQATDGAPELALKDLSSTRLPLPERAAKFELSLDFLLNEAGWADPRGGESAVLGRLEYNTALFTDATARRLAARFLAVLAEVVQRPQSRVADVDIVLPDEAERLRDWSRGGPALAPLPPVHVAFAEQARRTPRAPALEMGDAVLSYAELDGRANALAHRLAALGVGPDVPVAIMLERSVEMVVGLLGILKAGAAYVPVDPEYPAQRLAYMLEDCGSRLLLLKGATPAALSIPPGMAVVDLARDAAATHARPPAVRLHGENLAYVIYTSGSTGRPKGAANRHGGLANRIAWMQREYGLTPDDAVLQKTPFGFDVSVWEFFWPLMTGARLVMAAPGDHRDPARLAACIVRHGVTTLHFVPSMLRAFLADGQAAHCRGVRRILCSGEALPGDARDAVSREMPWACLHNLYGPTEAAIDVTHWTCAASDTGNVPIGRPIAGLQTWILDGGLKPVPPGVLGELYLGGAGLARGYARRPGLTADRFVADPFGAPGTRLYRTGDLASWDAEGRIVYQGRTDHQVKIRGLRVELGEVEACLLAQPGVTAAVAVAHAGHAATQLVAYVAAGERAPDPASLREALAGQLPDYMVPALIMVLPGLPLNANGKIDRKALPPPDFVAGASHEPPHGPLETLLASVWAGVLGVQRVGRLDNFFEIGGDSILSLKVVAGMRKAGWAISPRDVMERQTVAALAAAARPLGAVSGAVSGAAAAGRAALAPIQRWFFDTPMPAREHWNQSVLLQPAGAIDLPALQAAVRAVMAHHDAFRLRYAPQGDGSWVQRYAPPATPPDDWVVVDLSRAEDVPQAIGAAAEEVQRGLDLGAGPVTRAAWLDLGAGRPGRLLWVAHHLVVDAVSWQILLDDLQTAYEQARLGQAPCLGAVGVSYGAWTAALEGYRDRAATQAQRELWRALCGHDEPPLPARDPAGGNTVRMARTVHTVLEAETTEALLARAARDHRAQAHETLLAGLALALREWTGRDSVLVEIEGHGREDVVADLDVSRTVGWFTALYPVRLAPGSGGPVQALAAVKAQLRAIPDKGLGYGALRHGGAGLQGLASPRLTFNYLGRLDGTLRGWTWAAESAGAERHPDSPRRTWLDVGASVRDGALHVAWTYSGAIFDDAAIETLAHRYMAHLRELAEACAASAAVAPMASDFPLAGLDQAQLDRLAPDPAVVADIYPATPLQQGLLLHTLMKPASGIYLMQDRYRFDRRIDAHAMERAWRLLGQRHEALRAGFAWRSGEAPMQLIHYDVGTPVDILDWRRDDTAVALERMQGMLRGELAAGYDMSRAPLWRVRLFRLADADRMVLSYHHILMDAWCRSVLLADFFHAYKAFRDGGEPRLGSTRPYRDFIAWLGRQDKGAARSYWRGALAGYSTVTPLPLPAINASGTSTSSADADAGGGEAADALLRLPASDTAALQHAAQGAQLTVNTYVQGAWALLLARCAGMDEVLFGVTVAGRPTELDGVHDTVGLFINTLPLRLAVPATARAAAWLRDIQAVNAVMREHEHLSLAEIQALAGDLPRGMNLFDTLFVFENAPLDSAMLADAEELGLSADGARTHTNYPLTLVAKPGPELGLQITYDATLFRRSEIDGLLHSLRHIVMELAGRPDAVLADVNLLPEAGRERLRALGCGAAPAYPLDAGYASLFERTAAHHAERTAVRAREGCLTYGELNRRAERHAHVLAAHGVGRDDVVAILAERGLEMLASVLGAFKLNAAYLALDPSLPPRRIAQVLQLAGVRTLVVSAPVAAALGDGLAALPASIRVVPGPAFDGDEPRTYPRGAARPDQAAYVIFTSGSTGEPKGVVVTARGMLNNQLSKIPYLGLGPDDAIAQTASQSFDISVWQLLAGLLCGACVHIVPDEVARDPGALLEQVRQDGITVLECVPTLIQGMLLRDPVPLPRLRWLMPTGEATSMALARAWQARYPDIGVVNAYGPAECADDVALYRLPAMAADDASGSILAIGQATDHNRLYVVDANLAPLPAGVVGELCVAGVGVGRGYLHRPTITAERFVADPMPGSPGARMYRTGDLARFREDGILEYLGRVDHQVKVHGFRIELGEIDAQLARIASVRQAVAVVREDGQGGHRLVAYVVAREPAQVDSDEGRVRWLADVRAALAQALPAYMVPAVWVALAALPLSRNGKVDRKALPAPEPQDASQAYVAPADDNEQRLARIWSQVLGVPRVGRHDSFFELGGHSLMVMQVVARIQREWQVDVPLTALFEAQTLAAFAGRVAEAATAAAGRDQALRRMDDFLDTLEAM</sequence>
<dbReference type="InterPro" id="IPR020806">
    <property type="entry name" value="PKS_PP-bd"/>
</dbReference>
<dbReference type="EMBL" id="NEVS01000004">
    <property type="protein sequence ID" value="OZI60178.1"/>
    <property type="molecule type" value="Genomic_DNA"/>
</dbReference>
<dbReference type="GO" id="GO:0044550">
    <property type="term" value="P:secondary metabolite biosynthetic process"/>
    <property type="evidence" value="ECO:0007669"/>
    <property type="project" value="UniProtKB-ARBA"/>
</dbReference>
<evidence type="ECO:0000313" key="7">
    <source>
        <dbReference type="EMBL" id="OZI60178.1"/>
    </source>
</evidence>
<gene>
    <name evidence="7" type="ORF">CAL28_12005</name>
</gene>
<dbReference type="PANTHER" id="PTHR45527">
    <property type="entry name" value="NONRIBOSOMAL PEPTIDE SYNTHETASE"/>
    <property type="match status" value="1"/>
</dbReference>
<keyword evidence="4" id="KW-0597">Phosphoprotein</keyword>
<feature type="domain" description="Carrier" evidence="6">
    <location>
        <begin position="1014"/>
        <end position="1088"/>
    </location>
</feature>
<dbReference type="InterPro" id="IPR010071">
    <property type="entry name" value="AA_adenyl_dom"/>
</dbReference>
<dbReference type="InterPro" id="IPR023213">
    <property type="entry name" value="CAT-like_dom_sf"/>
</dbReference>
<evidence type="ECO:0000256" key="1">
    <source>
        <dbReference type="ARBA" id="ARBA00001957"/>
    </source>
</evidence>
<dbReference type="InterPro" id="IPR036736">
    <property type="entry name" value="ACP-like_sf"/>
</dbReference>
<organism evidence="7 8">
    <name type="scientific">Bordetella genomosp. 11</name>
    <dbReference type="NCBI Taxonomy" id="1416808"/>
    <lineage>
        <taxon>Bacteria</taxon>
        <taxon>Pseudomonadati</taxon>
        <taxon>Pseudomonadota</taxon>
        <taxon>Betaproteobacteria</taxon>
        <taxon>Burkholderiales</taxon>
        <taxon>Alcaligenaceae</taxon>
        <taxon>Bordetella</taxon>
    </lineage>
</organism>
<dbReference type="InterPro" id="IPR009081">
    <property type="entry name" value="PP-bd_ACP"/>
</dbReference>
<keyword evidence="3" id="KW-0596">Phosphopantetheine</keyword>
<evidence type="ECO:0000256" key="4">
    <source>
        <dbReference type="ARBA" id="ARBA00022553"/>
    </source>
</evidence>
<dbReference type="CDD" id="cd19531">
    <property type="entry name" value="LCL_NRPS-like"/>
    <property type="match status" value="1"/>
</dbReference>
<dbReference type="FunFam" id="2.30.38.10:FF:000001">
    <property type="entry name" value="Non-ribosomal peptide synthetase PvdI"/>
    <property type="match status" value="1"/>
</dbReference>
<keyword evidence="5" id="KW-0677">Repeat</keyword>
<dbReference type="Gene3D" id="3.30.559.10">
    <property type="entry name" value="Chloramphenicol acetyltransferase-like domain"/>
    <property type="match status" value="3"/>
</dbReference>
<dbReference type="Proteomes" id="UP000215767">
    <property type="component" value="Unassembled WGS sequence"/>
</dbReference>
<dbReference type="CDD" id="cd17646">
    <property type="entry name" value="A_NRPS_AB3403-like"/>
    <property type="match status" value="1"/>
</dbReference>
<dbReference type="Pfam" id="PF00550">
    <property type="entry name" value="PP-binding"/>
    <property type="match status" value="2"/>
</dbReference>
<dbReference type="Pfam" id="PF00668">
    <property type="entry name" value="Condensation"/>
    <property type="match status" value="3"/>
</dbReference>
<dbReference type="SUPFAM" id="SSF47336">
    <property type="entry name" value="ACP-like"/>
    <property type="match status" value="2"/>
</dbReference>
<dbReference type="Gene3D" id="3.40.50.980">
    <property type="match status" value="4"/>
</dbReference>
<dbReference type="InterPro" id="IPR000873">
    <property type="entry name" value="AMP-dep_synth/lig_dom"/>
</dbReference>
<dbReference type="GO" id="GO:0003824">
    <property type="term" value="F:catalytic activity"/>
    <property type="evidence" value="ECO:0007669"/>
    <property type="project" value="InterPro"/>
</dbReference>
<dbReference type="PANTHER" id="PTHR45527:SF1">
    <property type="entry name" value="FATTY ACID SYNTHASE"/>
    <property type="match status" value="1"/>
</dbReference>
<dbReference type="Pfam" id="PF13193">
    <property type="entry name" value="AMP-binding_C"/>
    <property type="match status" value="2"/>
</dbReference>
<dbReference type="InterPro" id="IPR001242">
    <property type="entry name" value="Condensation_dom"/>
</dbReference>
<dbReference type="FunFam" id="1.10.1200.10:FF:000016">
    <property type="entry name" value="Non-ribosomal peptide synthase"/>
    <property type="match status" value="1"/>
</dbReference>
<dbReference type="FunFam" id="1.10.1200.10:FF:000005">
    <property type="entry name" value="Nonribosomal peptide synthetase 1"/>
    <property type="match status" value="1"/>
</dbReference>
<dbReference type="InterPro" id="IPR045851">
    <property type="entry name" value="AMP-bd_C_sf"/>
</dbReference>
<comment type="similarity">
    <text evidence="2">Belongs to the ATP-dependent AMP-binding enzyme family.</text>
</comment>
<evidence type="ECO:0000313" key="8">
    <source>
        <dbReference type="Proteomes" id="UP000215767"/>
    </source>
</evidence>
<dbReference type="Pfam" id="PF00501">
    <property type="entry name" value="AMP-binding"/>
    <property type="match status" value="2"/>
</dbReference>
<dbReference type="CDD" id="cd05930">
    <property type="entry name" value="A_NRPS"/>
    <property type="match status" value="1"/>
</dbReference>
<dbReference type="FunFam" id="3.40.50.12780:FF:000012">
    <property type="entry name" value="Non-ribosomal peptide synthetase"/>
    <property type="match status" value="1"/>
</dbReference>
<name>A0A261UE19_9BORD</name>
<dbReference type="NCBIfam" id="NF003417">
    <property type="entry name" value="PRK04813.1"/>
    <property type="match status" value="2"/>
</dbReference>
<dbReference type="SUPFAM" id="SSF52777">
    <property type="entry name" value="CoA-dependent acyltransferases"/>
    <property type="match status" value="6"/>
</dbReference>
<dbReference type="GO" id="GO:0005737">
    <property type="term" value="C:cytoplasm"/>
    <property type="evidence" value="ECO:0007669"/>
    <property type="project" value="TreeGrafter"/>
</dbReference>
<dbReference type="InterPro" id="IPR006162">
    <property type="entry name" value="Ppantetheine_attach_site"/>
</dbReference>
<keyword evidence="8" id="KW-1185">Reference proteome</keyword>
<dbReference type="InterPro" id="IPR025110">
    <property type="entry name" value="AMP-bd_C"/>
</dbReference>
<dbReference type="GO" id="GO:0043041">
    <property type="term" value="P:amino acid activation for nonribosomal peptide biosynthetic process"/>
    <property type="evidence" value="ECO:0007669"/>
    <property type="project" value="TreeGrafter"/>
</dbReference>
<dbReference type="PROSITE" id="PS50075">
    <property type="entry name" value="CARRIER"/>
    <property type="match status" value="2"/>
</dbReference>
<dbReference type="SMART" id="SM00823">
    <property type="entry name" value="PKS_PP"/>
    <property type="match status" value="2"/>
</dbReference>
<dbReference type="FunFam" id="3.40.50.980:FF:000001">
    <property type="entry name" value="Non-ribosomal peptide synthetase"/>
    <property type="match status" value="1"/>
</dbReference>
<dbReference type="NCBIfam" id="TIGR01733">
    <property type="entry name" value="AA-adenyl-dom"/>
    <property type="match status" value="2"/>
</dbReference>
<comment type="caution">
    <text evidence="7">The sequence shown here is derived from an EMBL/GenBank/DDBJ whole genome shotgun (WGS) entry which is preliminary data.</text>
</comment>
<dbReference type="OrthoDB" id="8826085at2"/>
<dbReference type="SUPFAM" id="SSF56801">
    <property type="entry name" value="Acetyl-CoA synthetase-like"/>
    <property type="match status" value="2"/>
</dbReference>
<dbReference type="RefSeq" id="WP_094841594.1">
    <property type="nucleotide sequence ID" value="NZ_NEVS01000004.1"/>
</dbReference>
<dbReference type="CDD" id="cd19543">
    <property type="entry name" value="DCL_NRPS"/>
    <property type="match status" value="1"/>
</dbReference>
<evidence type="ECO:0000256" key="3">
    <source>
        <dbReference type="ARBA" id="ARBA00022450"/>
    </source>
</evidence>
<protein>
    <recommendedName>
        <fullName evidence="6">Carrier domain-containing protein</fullName>
    </recommendedName>
</protein>
<dbReference type="InterPro" id="IPR010060">
    <property type="entry name" value="NRPS_synth"/>
</dbReference>
<accession>A0A261UE19</accession>
<dbReference type="CDD" id="cd19534">
    <property type="entry name" value="E_NRPS"/>
    <property type="match status" value="1"/>
</dbReference>
<dbReference type="Gene3D" id="3.30.300.30">
    <property type="match status" value="2"/>
</dbReference>
<comment type="cofactor">
    <cofactor evidence="1">
        <name>pantetheine 4'-phosphate</name>
        <dbReference type="ChEBI" id="CHEBI:47942"/>
    </cofactor>
</comment>
<dbReference type="NCBIfam" id="TIGR01720">
    <property type="entry name" value="NRPS-para261"/>
    <property type="match status" value="1"/>
</dbReference>
<feature type="domain" description="Carrier" evidence="6">
    <location>
        <begin position="2552"/>
        <end position="2627"/>
    </location>
</feature>